<dbReference type="PANTHER" id="PTHR34098">
    <property type="entry name" value="F-BOX ONLY PROTEIN 47"/>
    <property type="match status" value="1"/>
</dbReference>
<feature type="compositionally biased region" description="Polar residues" evidence="1">
    <location>
        <begin position="379"/>
        <end position="390"/>
    </location>
</feature>
<dbReference type="Proteomes" id="UP001301958">
    <property type="component" value="Unassembled WGS sequence"/>
</dbReference>
<name>A0AAN7BKG9_9PEZI</name>
<gene>
    <name evidence="3" type="ORF">QBC38DRAFT_280963</name>
</gene>
<evidence type="ECO:0000259" key="2">
    <source>
        <dbReference type="PROSITE" id="PS50181"/>
    </source>
</evidence>
<evidence type="ECO:0000313" key="4">
    <source>
        <dbReference type="Proteomes" id="UP001301958"/>
    </source>
</evidence>
<feature type="region of interest" description="Disordered" evidence="1">
    <location>
        <begin position="594"/>
        <end position="633"/>
    </location>
</feature>
<evidence type="ECO:0000256" key="1">
    <source>
        <dbReference type="SAM" id="MobiDB-lite"/>
    </source>
</evidence>
<dbReference type="EMBL" id="MU865377">
    <property type="protein sequence ID" value="KAK4225024.1"/>
    <property type="molecule type" value="Genomic_DNA"/>
</dbReference>
<reference evidence="3" key="1">
    <citation type="journal article" date="2023" name="Mol. Phylogenet. Evol.">
        <title>Genome-scale phylogeny and comparative genomics of the fungal order Sordariales.</title>
        <authorList>
            <person name="Hensen N."/>
            <person name="Bonometti L."/>
            <person name="Westerberg I."/>
            <person name="Brannstrom I.O."/>
            <person name="Guillou S."/>
            <person name="Cros-Aarteil S."/>
            <person name="Calhoun S."/>
            <person name="Haridas S."/>
            <person name="Kuo A."/>
            <person name="Mondo S."/>
            <person name="Pangilinan J."/>
            <person name="Riley R."/>
            <person name="LaButti K."/>
            <person name="Andreopoulos B."/>
            <person name="Lipzen A."/>
            <person name="Chen C."/>
            <person name="Yan M."/>
            <person name="Daum C."/>
            <person name="Ng V."/>
            <person name="Clum A."/>
            <person name="Steindorff A."/>
            <person name="Ohm R.A."/>
            <person name="Martin F."/>
            <person name="Silar P."/>
            <person name="Natvig D.O."/>
            <person name="Lalanne C."/>
            <person name="Gautier V."/>
            <person name="Ament-Velasquez S.L."/>
            <person name="Kruys A."/>
            <person name="Hutchinson M.I."/>
            <person name="Powell A.J."/>
            <person name="Barry K."/>
            <person name="Miller A.N."/>
            <person name="Grigoriev I.V."/>
            <person name="Debuchy R."/>
            <person name="Gladieux P."/>
            <person name="Hiltunen Thoren M."/>
            <person name="Johannesson H."/>
        </authorList>
    </citation>
    <scope>NUCLEOTIDE SEQUENCE</scope>
    <source>
        <strain evidence="3">CBS 990.96</strain>
    </source>
</reference>
<dbReference type="SUPFAM" id="SSF81383">
    <property type="entry name" value="F-box domain"/>
    <property type="match status" value="1"/>
</dbReference>
<evidence type="ECO:0000313" key="3">
    <source>
        <dbReference type="EMBL" id="KAK4225024.1"/>
    </source>
</evidence>
<proteinExistence type="predicted"/>
<dbReference type="InterPro" id="IPR038946">
    <property type="entry name" value="FBXO47"/>
</dbReference>
<feature type="domain" description="F-box" evidence="2">
    <location>
        <begin position="1"/>
        <end position="47"/>
    </location>
</feature>
<protein>
    <recommendedName>
        <fullName evidence="2">F-box domain-containing protein</fullName>
    </recommendedName>
</protein>
<dbReference type="PROSITE" id="PS50181">
    <property type="entry name" value="FBOX"/>
    <property type="match status" value="1"/>
</dbReference>
<organism evidence="3 4">
    <name type="scientific">Podospora fimiseda</name>
    <dbReference type="NCBI Taxonomy" id="252190"/>
    <lineage>
        <taxon>Eukaryota</taxon>
        <taxon>Fungi</taxon>
        <taxon>Dikarya</taxon>
        <taxon>Ascomycota</taxon>
        <taxon>Pezizomycotina</taxon>
        <taxon>Sordariomycetes</taxon>
        <taxon>Sordariomycetidae</taxon>
        <taxon>Sordariales</taxon>
        <taxon>Podosporaceae</taxon>
        <taxon>Podospora</taxon>
    </lineage>
</organism>
<comment type="caution">
    <text evidence="3">The sequence shown here is derived from an EMBL/GenBank/DDBJ whole genome shotgun (WGS) entry which is preliminary data.</text>
</comment>
<dbReference type="InterPro" id="IPR001810">
    <property type="entry name" value="F-box_dom"/>
</dbReference>
<keyword evidence="4" id="KW-1185">Reference proteome</keyword>
<dbReference type="InterPro" id="IPR036047">
    <property type="entry name" value="F-box-like_dom_sf"/>
</dbReference>
<dbReference type="PANTHER" id="PTHR34098:SF1">
    <property type="entry name" value="F-BOX ONLY PROTEIN 47"/>
    <property type="match status" value="1"/>
</dbReference>
<accession>A0AAN7BKG9</accession>
<feature type="region of interest" description="Disordered" evidence="1">
    <location>
        <begin position="377"/>
        <end position="406"/>
    </location>
</feature>
<sequence length="656" mass="74653">MPSLKSLPYELVSFVIQDLDILDIRNLSRSCRKFLYLTWEGRIAKQILETKAPYSLEARHARNARNALPGEQQYAVQLRRLIKRQEAITAISPLSVAIVAHAQSWIYENGVLCYIRDLQLRLLDIHKSGSSEIVVDLCALIYQNIPASRGAHKSKIRIKPLYYADGIVSCVFSLSKICWLLVFDSRTGRCITTRPLESTAKIFVRNNASFLYYGTNSEISDEDDDEDYRYWRIWAFDLGAATWLDDKLDVPELMGADHGTTICFKIFDGYFYAVSNQAALEVEEVDWISHYTCFRFPVQRDGFSFCKPPRYPIWRRNQVEGVIDDRWYFIRMFKDEATGQLKVVESRKEWLVGRISPRRTYYTTVIDFDNPSHVERSLSENTRISTSTSGVEKMHPAVPMKPKARNPHFVHPGDDNSESFMPTLGKCPMRSYHPSCQTFIDIVDDPAPRDPNGQRIRLRGRMRRLRTPEEYAQRKRLLRTDESGLEDSLDQEIKDLYKEGPEMFWPPAPDSINSDPALASLYAILNPKGYHGNITGTWDERSLIYATGGDGRRGGLQALVLVSWDPSIHLAGTAPYPSDPRTLGLDQHRIGAPTLLYDGKGKEKEVAGQRPSSTSNIPPPDGSPDSGLLLKPGDDDWAAVEPARYLEICQGFHFLL</sequence>
<dbReference type="AlphaFoldDB" id="A0AAN7BKG9"/>
<reference evidence="3" key="2">
    <citation type="submission" date="2023-05" db="EMBL/GenBank/DDBJ databases">
        <authorList>
            <consortium name="Lawrence Berkeley National Laboratory"/>
            <person name="Steindorff A."/>
            <person name="Hensen N."/>
            <person name="Bonometti L."/>
            <person name="Westerberg I."/>
            <person name="Brannstrom I.O."/>
            <person name="Guillou S."/>
            <person name="Cros-Aarteil S."/>
            <person name="Calhoun S."/>
            <person name="Haridas S."/>
            <person name="Kuo A."/>
            <person name="Mondo S."/>
            <person name="Pangilinan J."/>
            <person name="Riley R."/>
            <person name="Labutti K."/>
            <person name="Andreopoulos B."/>
            <person name="Lipzen A."/>
            <person name="Chen C."/>
            <person name="Yanf M."/>
            <person name="Daum C."/>
            <person name="Ng V."/>
            <person name="Clum A."/>
            <person name="Ohm R."/>
            <person name="Martin F."/>
            <person name="Silar P."/>
            <person name="Natvig D."/>
            <person name="Lalanne C."/>
            <person name="Gautier V."/>
            <person name="Ament-Velasquez S.L."/>
            <person name="Kruys A."/>
            <person name="Hutchinson M.I."/>
            <person name="Powell A.J."/>
            <person name="Barry K."/>
            <person name="Miller A.N."/>
            <person name="Grigoriev I.V."/>
            <person name="Debuchy R."/>
            <person name="Gladieux P."/>
            <person name="Thoren M.H."/>
            <person name="Johannesson H."/>
        </authorList>
    </citation>
    <scope>NUCLEOTIDE SEQUENCE</scope>
    <source>
        <strain evidence="3">CBS 990.96</strain>
    </source>
</reference>